<protein>
    <submittedName>
        <fullName evidence="2">DUF294 nucleotidyltransferase-like domain-containing protein</fullName>
    </submittedName>
</protein>
<dbReference type="InterPro" id="IPR018490">
    <property type="entry name" value="cNMP-bd_dom_sf"/>
</dbReference>
<dbReference type="InterPro" id="IPR046342">
    <property type="entry name" value="CBS_dom_sf"/>
</dbReference>
<dbReference type="InterPro" id="IPR014710">
    <property type="entry name" value="RmlC-like_jellyroll"/>
</dbReference>
<dbReference type="EMBL" id="BAAAYX010000005">
    <property type="protein sequence ID" value="GAA3704012.1"/>
    <property type="molecule type" value="Genomic_DNA"/>
</dbReference>
<dbReference type="Pfam" id="PF00571">
    <property type="entry name" value="CBS"/>
    <property type="match status" value="1"/>
</dbReference>
<dbReference type="SUPFAM" id="SSF54631">
    <property type="entry name" value="CBS-domain pair"/>
    <property type="match status" value="1"/>
</dbReference>
<dbReference type="Gene3D" id="2.60.120.10">
    <property type="entry name" value="Jelly Rolls"/>
    <property type="match status" value="1"/>
</dbReference>
<dbReference type="CDD" id="cd02205">
    <property type="entry name" value="CBS_pair_SF"/>
    <property type="match status" value="1"/>
</dbReference>
<dbReference type="InterPro" id="IPR005105">
    <property type="entry name" value="GlnD_Uridyltrans_N"/>
</dbReference>
<feature type="domain" description="Cyclic nucleotide-binding" evidence="1">
    <location>
        <begin position="17"/>
        <end position="101"/>
    </location>
</feature>
<accession>A0ABP7DD84</accession>
<dbReference type="CDD" id="cd05401">
    <property type="entry name" value="NT_GlnE_GlnD_like"/>
    <property type="match status" value="1"/>
</dbReference>
<dbReference type="InterPro" id="IPR043519">
    <property type="entry name" value="NT_sf"/>
</dbReference>
<sequence length="625" mass="67670">MDHRSRPLQEFLEQHEPFASLDPAAVATIAAAARVEQFGAGELIIDAFVDPNSRLFVVMEGEVGVWNDRDRLLQVPDERLAEGDVFGFSSMLTERSVGPRAVASGPTTVAVIPGSAVTPAFTSTVGARFLAEHMSAAIQRGAQRPTYTLVDDLIGTEPLVVDPTESAYEVARRLTERQLTDRHLPCAVIELGDGRYGIVGDAQLRRHLIVDGRPGSTPVGQLVVTPAPTVRLGDSATEALILLLEQDAEFLVVVDTHRRLRGVVAPRDFAVSPTTAGVSLHEQLRRAADTEELLDRARRVVATLDDLLAGGLTADRVIAVYSTLLDTLVRRAITLVLAAHPDLTVDAFTWLSLGSNGRREAVPSSDVDTAVAFADGVSPAEVAAYRVAFGEVHDVLARAGLSGDHHGATASRPAFSRTNAEWRAAGREWMSAPEKNQGAVMASLLVDGRPIFGDPGLSAVARVFSELRRHHGTMRLLLQESLSHRARMHSVLDVLVRRDGTFDIKAGAILPVVNLARWAALSVGSAVLPTVERLRVASGSAMLPARRAQNLVEAFEVLQRLRLRYQLRELSQGRPTSDVLVLESLSPIDRSMLTQAVREVAAAQRRMDNIAQYVPIDAWTSPEES</sequence>
<name>A0ABP7DD84_9ACTN</name>
<proteinExistence type="predicted"/>
<dbReference type="Pfam" id="PF03445">
    <property type="entry name" value="DUF294"/>
    <property type="match status" value="1"/>
</dbReference>
<dbReference type="PROSITE" id="PS50042">
    <property type="entry name" value="CNMP_BINDING_3"/>
    <property type="match status" value="1"/>
</dbReference>
<dbReference type="RefSeq" id="WP_344812368.1">
    <property type="nucleotide sequence ID" value="NZ_BAAAYX010000005.1"/>
</dbReference>
<dbReference type="InterPro" id="IPR000644">
    <property type="entry name" value="CBS_dom"/>
</dbReference>
<keyword evidence="3" id="KW-1185">Reference proteome</keyword>
<dbReference type="SUPFAM" id="SSF51206">
    <property type="entry name" value="cAMP-binding domain-like"/>
    <property type="match status" value="1"/>
</dbReference>
<comment type="caution">
    <text evidence="2">The sequence shown here is derived from an EMBL/GenBank/DDBJ whole genome shotgun (WGS) entry which is preliminary data.</text>
</comment>
<evidence type="ECO:0000313" key="2">
    <source>
        <dbReference type="EMBL" id="GAA3704012.1"/>
    </source>
</evidence>
<dbReference type="SMART" id="SM00100">
    <property type="entry name" value="cNMP"/>
    <property type="match status" value="1"/>
</dbReference>
<dbReference type="Proteomes" id="UP001500051">
    <property type="component" value="Unassembled WGS sequence"/>
</dbReference>
<dbReference type="CDD" id="cd00038">
    <property type="entry name" value="CAP_ED"/>
    <property type="match status" value="1"/>
</dbReference>
<organism evidence="2 3">
    <name type="scientific">Microlunatus aurantiacus</name>
    <dbReference type="NCBI Taxonomy" id="446786"/>
    <lineage>
        <taxon>Bacteria</taxon>
        <taxon>Bacillati</taxon>
        <taxon>Actinomycetota</taxon>
        <taxon>Actinomycetes</taxon>
        <taxon>Propionibacteriales</taxon>
        <taxon>Propionibacteriaceae</taxon>
        <taxon>Microlunatus</taxon>
    </lineage>
</organism>
<evidence type="ECO:0000313" key="3">
    <source>
        <dbReference type="Proteomes" id="UP001500051"/>
    </source>
</evidence>
<reference evidence="3" key="1">
    <citation type="journal article" date="2019" name="Int. J. Syst. Evol. Microbiol.">
        <title>The Global Catalogue of Microorganisms (GCM) 10K type strain sequencing project: providing services to taxonomists for standard genome sequencing and annotation.</title>
        <authorList>
            <consortium name="The Broad Institute Genomics Platform"/>
            <consortium name="The Broad Institute Genome Sequencing Center for Infectious Disease"/>
            <person name="Wu L."/>
            <person name="Ma J."/>
        </authorList>
    </citation>
    <scope>NUCLEOTIDE SEQUENCE [LARGE SCALE GENOMIC DNA]</scope>
    <source>
        <strain evidence="3">JCM 16548</strain>
    </source>
</reference>
<gene>
    <name evidence="2" type="ORF">GCM10022204_21750</name>
</gene>
<dbReference type="InterPro" id="IPR018821">
    <property type="entry name" value="DUF294_put_nucleoTrafse_sb-bd"/>
</dbReference>
<evidence type="ECO:0000259" key="1">
    <source>
        <dbReference type="PROSITE" id="PS50042"/>
    </source>
</evidence>
<dbReference type="InterPro" id="IPR000595">
    <property type="entry name" value="cNMP-bd_dom"/>
</dbReference>
<dbReference type="Gene3D" id="3.10.580.10">
    <property type="entry name" value="CBS-domain"/>
    <property type="match status" value="1"/>
</dbReference>
<dbReference type="SUPFAM" id="SSF81301">
    <property type="entry name" value="Nucleotidyltransferase"/>
    <property type="match status" value="1"/>
</dbReference>
<dbReference type="Pfam" id="PF10335">
    <property type="entry name" value="DUF294_C"/>
    <property type="match status" value="1"/>
</dbReference>